<proteinExistence type="predicted"/>
<protein>
    <submittedName>
        <fullName evidence="3">DUF2637 domain-containing protein</fullName>
    </submittedName>
</protein>
<feature type="region of interest" description="Disordered" evidence="1">
    <location>
        <begin position="346"/>
        <end position="374"/>
    </location>
</feature>
<comment type="caution">
    <text evidence="3">The sequence shown here is derived from an EMBL/GenBank/DDBJ whole genome shotgun (WGS) entry which is preliminary data.</text>
</comment>
<feature type="transmembrane region" description="Helical" evidence="2">
    <location>
        <begin position="45"/>
        <end position="66"/>
    </location>
</feature>
<dbReference type="EMBL" id="JABXJJ020000026">
    <property type="protein sequence ID" value="MDI5971862.1"/>
    <property type="molecule type" value="Genomic_DNA"/>
</dbReference>
<dbReference type="AlphaFoldDB" id="A0AA90KAA7"/>
<feature type="transmembrane region" description="Helical" evidence="2">
    <location>
        <begin position="12"/>
        <end position="33"/>
    </location>
</feature>
<gene>
    <name evidence="3" type="ORF">POF50_021425</name>
</gene>
<accession>A0AA90KAA7</accession>
<keyword evidence="2" id="KW-1133">Transmembrane helix</keyword>
<feature type="region of interest" description="Disordered" evidence="1">
    <location>
        <begin position="174"/>
        <end position="295"/>
    </location>
</feature>
<evidence type="ECO:0000256" key="1">
    <source>
        <dbReference type="SAM" id="MobiDB-lite"/>
    </source>
</evidence>
<name>A0AA90KAA7_9ACTN</name>
<feature type="compositionally biased region" description="Basic and acidic residues" evidence="1">
    <location>
        <begin position="188"/>
        <end position="295"/>
    </location>
</feature>
<reference evidence="3" key="1">
    <citation type="submission" date="2023-05" db="EMBL/GenBank/DDBJ databases">
        <title>Streptantibioticus silvisoli sp. nov., acidotolerant actinomycetes 1 from pine litter.</title>
        <authorList>
            <person name="Swiecimska M."/>
            <person name="Golinska P."/>
            <person name="Sangal V."/>
            <person name="Wachnowicz B."/>
            <person name="Goodfellow M."/>
        </authorList>
    </citation>
    <scope>NUCLEOTIDE SEQUENCE</scope>
    <source>
        <strain evidence="3">SL13</strain>
    </source>
</reference>
<sequence length="374" mass="41437">MNDTHQVQSAERVLSAGTWAITAGAVLYSVLTVTPLMRAHTPAGWTWTAPILPLVVDAAVVIVVRLDSTLARLGGKGGPWAVILRWLTGVFTLALNVGTSALSGDMVGVAVHMVAPALLIVTSEASLAYRRAITSALARIDREQRVHAERERVQREAREKADREEREAVRLAREAAERGARESAAALAREEREAAERERTATREHEARMERERAERASAAEREKTAREDAVREAERREREQARERERAERERREREAREAAERGAAKRAEAEREAAERAVRERVEAAREQQARQAEWEALRAAGGGQLPKHVAVTAVGMGVALGKTVRQIADDTGWSVGWVSKQLREHHSDSDTVDEHPHLVPAEHDDDLAQVS</sequence>
<evidence type="ECO:0000313" key="3">
    <source>
        <dbReference type="EMBL" id="MDI5971862.1"/>
    </source>
</evidence>
<feature type="transmembrane region" description="Helical" evidence="2">
    <location>
        <begin position="78"/>
        <end position="97"/>
    </location>
</feature>
<keyword evidence="2" id="KW-0472">Membrane</keyword>
<organism evidence="3">
    <name type="scientific">Streptantibioticus silvisoli</name>
    <dbReference type="NCBI Taxonomy" id="2705255"/>
    <lineage>
        <taxon>Bacteria</taxon>
        <taxon>Bacillati</taxon>
        <taxon>Actinomycetota</taxon>
        <taxon>Actinomycetes</taxon>
        <taxon>Kitasatosporales</taxon>
        <taxon>Streptomycetaceae</taxon>
        <taxon>Streptantibioticus</taxon>
    </lineage>
</organism>
<keyword evidence="2" id="KW-0812">Transmembrane</keyword>
<feature type="compositionally biased region" description="Basic and acidic residues" evidence="1">
    <location>
        <begin position="346"/>
        <end position="365"/>
    </location>
</feature>
<feature type="transmembrane region" description="Helical" evidence="2">
    <location>
        <begin position="109"/>
        <end position="129"/>
    </location>
</feature>
<evidence type="ECO:0000256" key="2">
    <source>
        <dbReference type="SAM" id="Phobius"/>
    </source>
</evidence>